<dbReference type="Proteomes" id="UP000812440">
    <property type="component" value="Unassembled WGS sequence"/>
</dbReference>
<organism evidence="1 2">
    <name type="scientific">Hymenochirus boettgeri</name>
    <name type="common">Congo dwarf clawed frog</name>
    <dbReference type="NCBI Taxonomy" id="247094"/>
    <lineage>
        <taxon>Eukaryota</taxon>
        <taxon>Metazoa</taxon>
        <taxon>Chordata</taxon>
        <taxon>Craniata</taxon>
        <taxon>Vertebrata</taxon>
        <taxon>Euteleostomi</taxon>
        <taxon>Amphibia</taxon>
        <taxon>Batrachia</taxon>
        <taxon>Anura</taxon>
        <taxon>Pipoidea</taxon>
        <taxon>Pipidae</taxon>
        <taxon>Pipinae</taxon>
        <taxon>Hymenochirus</taxon>
    </lineage>
</organism>
<reference evidence="1" key="1">
    <citation type="thesis" date="2020" institute="ProQuest LLC" country="789 East Eisenhower Parkway, Ann Arbor, MI, USA">
        <title>Comparative Genomics and Chromosome Evolution.</title>
        <authorList>
            <person name="Mudd A.B."/>
        </authorList>
    </citation>
    <scope>NUCLEOTIDE SEQUENCE</scope>
    <source>
        <strain evidence="1">Female2</strain>
        <tissue evidence="1">Blood</tissue>
    </source>
</reference>
<sequence length="66" mass="7357">MDLILLLLGWKEETRTCIFILNLSGGLIRICTRGNLKVYIAGNVSGGLLTWCIVQNNNPKEQPQRG</sequence>
<evidence type="ECO:0000313" key="1">
    <source>
        <dbReference type="EMBL" id="KAG8431707.1"/>
    </source>
</evidence>
<evidence type="ECO:0000313" key="2">
    <source>
        <dbReference type="Proteomes" id="UP000812440"/>
    </source>
</evidence>
<gene>
    <name evidence="1" type="ORF">GDO86_020376</name>
</gene>
<dbReference type="AlphaFoldDB" id="A0A8T2IJ86"/>
<accession>A0A8T2IJ86</accession>
<name>A0A8T2IJ86_9PIPI</name>
<protein>
    <submittedName>
        <fullName evidence="1">Uncharacterized protein</fullName>
    </submittedName>
</protein>
<proteinExistence type="predicted"/>
<keyword evidence="2" id="KW-1185">Reference proteome</keyword>
<comment type="caution">
    <text evidence="1">The sequence shown here is derived from an EMBL/GenBank/DDBJ whole genome shotgun (WGS) entry which is preliminary data.</text>
</comment>
<dbReference type="EMBL" id="JAACNH010000092">
    <property type="protein sequence ID" value="KAG8431707.1"/>
    <property type="molecule type" value="Genomic_DNA"/>
</dbReference>